<evidence type="ECO:0000313" key="2">
    <source>
        <dbReference type="Proteomes" id="UP001172386"/>
    </source>
</evidence>
<comment type="caution">
    <text evidence="1">The sequence shown here is derived from an EMBL/GenBank/DDBJ whole genome shotgun (WGS) entry which is preliminary data.</text>
</comment>
<accession>A0ACC3A826</accession>
<proteinExistence type="predicted"/>
<protein>
    <submittedName>
        <fullName evidence="1">Uncharacterized protein</fullName>
    </submittedName>
</protein>
<dbReference type="EMBL" id="JAPDRQ010000070">
    <property type="protein sequence ID" value="KAJ9656989.1"/>
    <property type="molecule type" value="Genomic_DNA"/>
</dbReference>
<evidence type="ECO:0000313" key="1">
    <source>
        <dbReference type="EMBL" id="KAJ9656989.1"/>
    </source>
</evidence>
<dbReference type="Proteomes" id="UP001172386">
    <property type="component" value="Unassembled WGS sequence"/>
</dbReference>
<gene>
    <name evidence="1" type="ORF">H2198_004589</name>
</gene>
<keyword evidence="2" id="KW-1185">Reference proteome</keyword>
<name>A0ACC3A826_9EURO</name>
<sequence>MMEAKFAKKDKPYGKAEFDKFLGEYDAISDVPMVLFADELIEAYPNTKVILSMRDASKWASSMQESIWLVHSWSTWDIIAPFHTLISLWRKCDTMDWDCFINSSPERPSMKPKRRDYQTDKYRALAIQRFHEHNDHIRKSVPKENLLEFQPQSGWKPLCDFLGHEVPNEEYPRAWDKEALVTAATQMWWFGIATVLVKLGIPFAVAVGVCWWAFKVLA</sequence>
<organism evidence="1 2">
    <name type="scientific">Neophaeococcomyces mojaviensis</name>
    <dbReference type="NCBI Taxonomy" id="3383035"/>
    <lineage>
        <taxon>Eukaryota</taxon>
        <taxon>Fungi</taxon>
        <taxon>Dikarya</taxon>
        <taxon>Ascomycota</taxon>
        <taxon>Pezizomycotina</taxon>
        <taxon>Eurotiomycetes</taxon>
        <taxon>Chaetothyriomycetidae</taxon>
        <taxon>Chaetothyriales</taxon>
        <taxon>Chaetothyriales incertae sedis</taxon>
        <taxon>Neophaeococcomyces</taxon>
    </lineage>
</organism>
<reference evidence="1" key="1">
    <citation type="submission" date="2022-10" db="EMBL/GenBank/DDBJ databases">
        <title>Culturing micro-colonial fungi from biological soil crusts in the Mojave desert and describing Neophaeococcomyces mojavensis, and introducing the new genera and species Taxawa tesnikishii.</title>
        <authorList>
            <person name="Kurbessoian T."/>
            <person name="Stajich J.E."/>
        </authorList>
    </citation>
    <scope>NUCLEOTIDE SEQUENCE</scope>
    <source>
        <strain evidence="1">JES_112</strain>
    </source>
</reference>